<sequence>MPSTIPYDPSLVLANVVHPDRIANISKMSDIQSKADAAQEHLNALLASKRSLDMTKSELQNLGVPTTALESKMEGLDKAIGDAAGQYCEKKLEVEDELVGYREKIRMVNYEAESPVDFVKTEIKTMPLSADSLNMDVQYFSVDINEQRSDSHASAVSTFISSSLSYLGNDVSSQMSKAAQSQVSSQTSKHSLAGTLVFSVSCTHKNASILAPFVINVDKGIKVWNDLFGKDDQIKPESSDNMLAIARASQQDSGQKEKEFSIISGMTYGSSFVGMVHILNVSESTSSESLSSFAASLQSQMDAGAWFEKASGGFGVNTSFSNDVKNLLSSQNISSHVTLISMGVIPSIVASQVKLGVEKFTDFDPQKSMAAIATIQNATAADQDAVKSAADSARTGKQMQSMKSSEIKSALSALGEIDDGANKVLDINSLMTALEDYLKKAADGKSGVPINYYLKSITKNMLAEMWVSKYYPGKYLSIKADDSTDNSNNNNNAS</sequence>
<dbReference type="EMBL" id="CP086355">
    <property type="protein sequence ID" value="UNI17071.1"/>
    <property type="molecule type" value="Genomic_DNA"/>
</dbReference>
<keyword evidence="2" id="KW-1185">Reference proteome</keyword>
<accession>A0A9Q8QDT3</accession>
<evidence type="ECO:0000313" key="2">
    <source>
        <dbReference type="Proteomes" id="UP000829364"/>
    </source>
</evidence>
<reference evidence="1" key="1">
    <citation type="submission" date="2021-11" db="EMBL/GenBank/DDBJ databases">
        <title>Purpureocillium_takamizusanense_genome.</title>
        <authorList>
            <person name="Nguyen N.-H."/>
        </authorList>
    </citation>
    <scope>NUCLEOTIDE SEQUENCE</scope>
    <source>
        <strain evidence="1">PT3</strain>
    </source>
</reference>
<dbReference type="KEGG" id="ptkz:JDV02_003450"/>
<dbReference type="Proteomes" id="UP000829364">
    <property type="component" value="Chromosome 2"/>
</dbReference>
<name>A0A9Q8QDT3_9HYPO</name>
<organism evidence="1 2">
    <name type="scientific">Purpureocillium takamizusanense</name>
    <dbReference type="NCBI Taxonomy" id="2060973"/>
    <lineage>
        <taxon>Eukaryota</taxon>
        <taxon>Fungi</taxon>
        <taxon>Dikarya</taxon>
        <taxon>Ascomycota</taxon>
        <taxon>Pezizomycotina</taxon>
        <taxon>Sordariomycetes</taxon>
        <taxon>Hypocreomycetidae</taxon>
        <taxon>Hypocreales</taxon>
        <taxon>Ophiocordycipitaceae</taxon>
        <taxon>Purpureocillium</taxon>
    </lineage>
</organism>
<proteinExistence type="predicted"/>
<evidence type="ECO:0000313" key="1">
    <source>
        <dbReference type="EMBL" id="UNI17071.1"/>
    </source>
</evidence>
<protein>
    <submittedName>
        <fullName evidence="1">Uncharacterized protein</fullName>
    </submittedName>
</protein>
<dbReference type="RefSeq" id="XP_047840552.1">
    <property type="nucleotide sequence ID" value="XM_047984578.1"/>
</dbReference>
<gene>
    <name evidence="1" type="ORF">JDV02_003450</name>
</gene>
<dbReference type="AlphaFoldDB" id="A0A9Q8QDT3"/>
<dbReference type="GeneID" id="72065407"/>
<dbReference type="OrthoDB" id="5183255at2759"/>